<reference evidence="1 2" key="1">
    <citation type="submission" date="2019-11" db="EMBL/GenBank/DDBJ databases">
        <title>Complete genome sequence of Spiroplasma tabanidicola TAUS-1 (DSM 22603).</title>
        <authorList>
            <person name="Huang C.-T."/>
            <person name="Lin Y.-C."/>
            <person name="Kuo C.-H."/>
        </authorList>
    </citation>
    <scope>NUCLEOTIDE SEQUENCE [LARGE SCALE GENOMIC DNA]</scope>
    <source>
        <strain evidence="1 2">TAUS-1</strain>
    </source>
</reference>
<name>A0A6I6CJZ7_9MOLU</name>
<protein>
    <submittedName>
        <fullName evidence="1">Uncharacterized protein</fullName>
    </submittedName>
</protein>
<evidence type="ECO:0000313" key="1">
    <source>
        <dbReference type="EMBL" id="QGS52423.1"/>
    </source>
</evidence>
<dbReference type="KEGG" id="stab:STABA_v1c10760"/>
<sequence length="621" mass="74159">MSFYIRNAKFLNKKVLPQDVTFDLNDGEIINVISSEKNLLKNFKNILQGKHLVKSGYFKVDGYDKVNKNWTSKKVALIKPGVKLLRKWPEKLWLYYSLLLNKNFYSQAKINFINSKYTYLSFATSKNNKTDLEMRDKVEEMVEKFIKNSIEIEEQWLKEFLDHIIDFNDTKIDNDNNEIPDHIKIIIKDYYFLKETNSNLELLQTFLQSLWDKVYSFIDLNSLCNCEYNAKNNKDKSIKKKAKELSFKQQNFVIRKQLKIIDLKISTIKRKLTKNRFIIKSLENQIKFEITKLENFFIKKIRTVDGLFNWRQLAIDQRFEFRKKQEKMFFEALLDESTMIRGKIVEVMHKYHKYVLENKIEDGNKKEFNKSKQEYKDAIKKISVQANEWIDLTAKDLKMNFSIKNNLFKFSSINNVYFQLLEAIYNKKYNIVFYNVFQKLSREESDQLVEVVQNLKKVNKKFCVVFLENSLENIYKLKDRVYLVQESKIEETNFSKILKEKWNTYGSAFFHNKNRLAYTYDGKNLKIAKEKFKLKEENLKLNEKGQLLVDPLKIFSTKKDSQGDCIEFSGIVNLTDSFKDKNVYEFNSKHGIKLFFYSPNKYEGKEKIKVYLTKDSILKFI</sequence>
<organism evidence="1 2">
    <name type="scientific">Spiroplasma tabanidicola</name>
    <dbReference type="NCBI Taxonomy" id="324079"/>
    <lineage>
        <taxon>Bacteria</taxon>
        <taxon>Bacillati</taxon>
        <taxon>Mycoplasmatota</taxon>
        <taxon>Mollicutes</taxon>
        <taxon>Entomoplasmatales</taxon>
        <taxon>Spiroplasmataceae</taxon>
        <taxon>Spiroplasma</taxon>
    </lineage>
</organism>
<dbReference type="RefSeq" id="WP_156007394.1">
    <property type="nucleotide sequence ID" value="NZ_CP046276.1"/>
</dbReference>
<proteinExistence type="predicted"/>
<gene>
    <name evidence="1" type="ORF">STABA_v1c10760</name>
</gene>
<dbReference type="OrthoDB" id="391570at2"/>
<accession>A0A6I6CJZ7</accession>
<dbReference type="AlphaFoldDB" id="A0A6I6CJZ7"/>
<dbReference type="Proteomes" id="UP000424468">
    <property type="component" value="Chromosome"/>
</dbReference>
<keyword evidence="2" id="KW-1185">Reference proteome</keyword>
<dbReference type="EMBL" id="CP046276">
    <property type="protein sequence ID" value="QGS52423.1"/>
    <property type="molecule type" value="Genomic_DNA"/>
</dbReference>
<evidence type="ECO:0000313" key="2">
    <source>
        <dbReference type="Proteomes" id="UP000424468"/>
    </source>
</evidence>